<feature type="transmembrane region" description="Helical" evidence="6">
    <location>
        <begin position="57"/>
        <end position="75"/>
    </location>
</feature>
<comment type="subcellular location">
    <subcellularLocation>
        <location evidence="1">Membrane</location>
        <topology evidence="1">Multi-pass membrane protein</topology>
    </subcellularLocation>
</comment>
<dbReference type="Proteomes" id="UP000245812">
    <property type="component" value="Unassembled WGS sequence"/>
</dbReference>
<feature type="transmembrane region" description="Helical" evidence="6">
    <location>
        <begin position="23"/>
        <end position="45"/>
    </location>
</feature>
<dbReference type="GO" id="GO:0005886">
    <property type="term" value="C:plasma membrane"/>
    <property type="evidence" value="ECO:0007669"/>
    <property type="project" value="TreeGrafter"/>
</dbReference>
<reference evidence="8 9" key="1">
    <citation type="submission" date="2018-05" db="EMBL/GenBank/DDBJ databases">
        <title>Genomic Encyclopedia of Type Strains, Phase IV (KMG-IV): sequencing the most valuable type-strain genomes for metagenomic binning, comparative biology and taxonomic classification.</title>
        <authorList>
            <person name="Goeker M."/>
        </authorList>
    </citation>
    <scope>NUCLEOTIDE SEQUENCE [LARGE SCALE GENOMIC DNA]</scope>
    <source>
        <strain evidence="8 9">DSM 14263</strain>
    </source>
</reference>
<dbReference type="SUPFAM" id="SSF161111">
    <property type="entry name" value="Cation efflux protein transmembrane domain-like"/>
    <property type="match status" value="1"/>
</dbReference>
<dbReference type="EMBL" id="QGHC01000003">
    <property type="protein sequence ID" value="PWK91989.1"/>
    <property type="molecule type" value="Genomic_DNA"/>
</dbReference>
<dbReference type="InterPro" id="IPR058533">
    <property type="entry name" value="Cation_efflux_TM"/>
</dbReference>
<evidence type="ECO:0000313" key="9">
    <source>
        <dbReference type="Proteomes" id="UP000245812"/>
    </source>
</evidence>
<dbReference type="GO" id="GO:0015086">
    <property type="term" value="F:cadmium ion transmembrane transporter activity"/>
    <property type="evidence" value="ECO:0007669"/>
    <property type="project" value="TreeGrafter"/>
</dbReference>
<dbReference type="GO" id="GO:0006882">
    <property type="term" value="P:intracellular zinc ion homeostasis"/>
    <property type="evidence" value="ECO:0007669"/>
    <property type="project" value="TreeGrafter"/>
</dbReference>
<proteinExistence type="predicted"/>
<dbReference type="PANTHER" id="PTHR43840:SF15">
    <property type="entry name" value="MITOCHONDRIAL METAL TRANSPORTER 1-RELATED"/>
    <property type="match status" value="1"/>
</dbReference>
<dbReference type="GO" id="GO:0015093">
    <property type="term" value="F:ferrous iron transmembrane transporter activity"/>
    <property type="evidence" value="ECO:0007669"/>
    <property type="project" value="TreeGrafter"/>
</dbReference>
<dbReference type="InterPro" id="IPR050291">
    <property type="entry name" value="CDF_Transporter"/>
</dbReference>
<keyword evidence="3 6" id="KW-0812">Transmembrane</keyword>
<feature type="transmembrane region" description="Helical" evidence="6">
    <location>
        <begin position="82"/>
        <end position="102"/>
    </location>
</feature>
<comment type="caution">
    <text evidence="8">The sequence shown here is derived from an EMBL/GenBank/DDBJ whole genome shotgun (WGS) entry which is preliminary data.</text>
</comment>
<feature type="transmembrane region" description="Helical" evidence="6">
    <location>
        <begin position="178"/>
        <end position="199"/>
    </location>
</feature>
<evidence type="ECO:0000256" key="3">
    <source>
        <dbReference type="ARBA" id="ARBA00022692"/>
    </source>
</evidence>
<dbReference type="RefSeq" id="WP_109722575.1">
    <property type="nucleotide sequence ID" value="NZ_MSZV01000009.1"/>
</dbReference>
<protein>
    <submittedName>
        <fullName evidence="8">Cation diffusion facilitator family transporter</fullName>
    </submittedName>
</protein>
<evidence type="ECO:0000256" key="2">
    <source>
        <dbReference type="ARBA" id="ARBA00022448"/>
    </source>
</evidence>
<evidence type="ECO:0000259" key="7">
    <source>
        <dbReference type="Pfam" id="PF01545"/>
    </source>
</evidence>
<dbReference type="PANTHER" id="PTHR43840">
    <property type="entry name" value="MITOCHONDRIAL METAL TRANSPORTER 1-RELATED"/>
    <property type="match status" value="1"/>
</dbReference>
<feature type="transmembrane region" description="Helical" evidence="6">
    <location>
        <begin position="154"/>
        <end position="172"/>
    </location>
</feature>
<keyword evidence="4 6" id="KW-1133">Transmembrane helix</keyword>
<dbReference type="Pfam" id="PF01545">
    <property type="entry name" value="Cation_efflux"/>
    <property type="match status" value="1"/>
</dbReference>
<organism evidence="8 9">
    <name type="scientific">Fulvimonas soli</name>
    <dbReference type="NCBI Taxonomy" id="155197"/>
    <lineage>
        <taxon>Bacteria</taxon>
        <taxon>Pseudomonadati</taxon>
        <taxon>Pseudomonadota</taxon>
        <taxon>Gammaproteobacteria</taxon>
        <taxon>Lysobacterales</taxon>
        <taxon>Rhodanobacteraceae</taxon>
        <taxon>Fulvimonas</taxon>
    </lineage>
</organism>
<dbReference type="Gene3D" id="1.20.1510.10">
    <property type="entry name" value="Cation efflux protein transmembrane domain"/>
    <property type="match status" value="1"/>
</dbReference>
<evidence type="ECO:0000256" key="4">
    <source>
        <dbReference type="ARBA" id="ARBA00022989"/>
    </source>
</evidence>
<evidence type="ECO:0000256" key="5">
    <source>
        <dbReference type="ARBA" id="ARBA00023136"/>
    </source>
</evidence>
<keyword evidence="2" id="KW-0813">Transport</keyword>
<evidence type="ECO:0000256" key="1">
    <source>
        <dbReference type="ARBA" id="ARBA00004141"/>
    </source>
</evidence>
<accession>A0A316IG41</accession>
<dbReference type="InterPro" id="IPR027469">
    <property type="entry name" value="Cation_efflux_TMD_sf"/>
</dbReference>
<gene>
    <name evidence="8" type="ORF">C7456_103108</name>
</gene>
<dbReference type="OrthoDB" id="9799649at2"/>
<keyword evidence="5 6" id="KW-0472">Membrane</keyword>
<name>A0A316IG41_9GAMM</name>
<keyword evidence="9" id="KW-1185">Reference proteome</keyword>
<feature type="transmembrane region" description="Helical" evidence="6">
    <location>
        <begin position="114"/>
        <end position="133"/>
    </location>
</feature>
<evidence type="ECO:0000313" key="8">
    <source>
        <dbReference type="EMBL" id="PWK91989.1"/>
    </source>
</evidence>
<feature type="domain" description="Cation efflux protein transmembrane" evidence="7">
    <location>
        <begin position="24"/>
        <end position="197"/>
    </location>
</feature>
<sequence>MGCCGCEFTGARLARRSPDHRRVLWLVLAINAAIFAGEYAAGWLARSTALQGDSLDSLGDALVYGLSLVVAGRALRARAAAALVKGGIQLAFALGVLAQALHRLVVGGPPLPPVMLVAAGLALAANATCLWLLTRYRDDDVNMRSVWLCSRNDVLGNAGVLLAAGLIAWSGWGWLDLLFGAGLAMLFLGTGLGVLRAAWPQFRAPRAAATR</sequence>
<dbReference type="AlphaFoldDB" id="A0A316IG41"/>
<dbReference type="GO" id="GO:0015341">
    <property type="term" value="F:zinc efflux antiporter activity"/>
    <property type="evidence" value="ECO:0007669"/>
    <property type="project" value="TreeGrafter"/>
</dbReference>
<evidence type="ECO:0000256" key="6">
    <source>
        <dbReference type="SAM" id="Phobius"/>
    </source>
</evidence>